<keyword evidence="2" id="KW-1185">Reference proteome</keyword>
<accession>A0A9P7AWY7</accession>
<dbReference type="AlphaFoldDB" id="A0A9P7AWY7"/>
<dbReference type="OrthoDB" id="3267861at2759"/>
<dbReference type="RefSeq" id="XP_041185378.1">
    <property type="nucleotide sequence ID" value="XM_041329351.1"/>
</dbReference>
<protein>
    <submittedName>
        <fullName evidence="1">Uncharacterized protein</fullName>
    </submittedName>
</protein>
<organism evidence="1 2">
    <name type="scientific">Suillus subaureus</name>
    <dbReference type="NCBI Taxonomy" id="48587"/>
    <lineage>
        <taxon>Eukaryota</taxon>
        <taxon>Fungi</taxon>
        <taxon>Dikarya</taxon>
        <taxon>Basidiomycota</taxon>
        <taxon>Agaricomycotina</taxon>
        <taxon>Agaricomycetes</taxon>
        <taxon>Agaricomycetidae</taxon>
        <taxon>Boletales</taxon>
        <taxon>Suillineae</taxon>
        <taxon>Suillaceae</taxon>
        <taxon>Suillus</taxon>
    </lineage>
</organism>
<sequence length="75" mass="8778">LSHFEPETNSVIFMCKDLYVNYFNPYILMFCRHNHDIKCILSGKGAKVAMFYISDYITKMDSKTYEMLSLLSHAV</sequence>
<evidence type="ECO:0000313" key="2">
    <source>
        <dbReference type="Proteomes" id="UP000807769"/>
    </source>
</evidence>
<dbReference type="GeneID" id="64623368"/>
<name>A0A9P7AWY7_9AGAM</name>
<evidence type="ECO:0000313" key="1">
    <source>
        <dbReference type="EMBL" id="KAG1796575.1"/>
    </source>
</evidence>
<proteinExistence type="predicted"/>
<dbReference type="EMBL" id="JABBWG010000249">
    <property type="protein sequence ID" value="KAG1796575.1"/>
    <property type="molecule type" value="Genomic_DNA"/>
</dbReference>
<feature type="non-terminal residue" evidence="1">
    <location>
        <position position="1"/>
    </location>
</feature>
<dbReference type="Proteomes" id="UP000807769">
    <property type="component" value="Unassembled WGS sequence"/>
</dbReference>
<comment type="caution">
    <text evidence="1">The sequence shown here is derived from an EMBL/GenBank/DDBJ whole genome shotgun (WGS) entry which is preliminary data.</text>
</comment>
<feature type="non-terminal residue" evidence="1">
    <location>
        <position position="75"/>
    </location>
</feature>
<gene>
    <name evidence="1" type="ORF">BJ212DRAFT_1219333</name>
</gene>
<reference evidence="1" key="1">
    <citation type="journal article" date="2020" name="New Phytol.">
        <title>Comparative genomics reveals dynamic genome evolution in host specialist ectomycorrhizal fungi.</title>
        <authorList>
            <person name="Lofgren L.A."/>
            <person name="Nguyen N.H."/>
            <person name="Vilgalys R."/>
            <person name="Ruytinx J."/>
            <person name="Liao H.L."/>
            <person name="Branco S."/>
            <person name="Kuo A."/>
            <person name="LaButti K."/>
            <person name="Lipzen A."/>
            <person name="Andreopoulos W."/>
            <person name="Pangilinan J."/>
            <person name="Riley R."/>
            <person name="Hundley H."/>
            <person name="Na H."/>
            <person name="Barry K."/>
            <person name="Grigoriev I.V."/>
            <person name="Stajich J.E."/>
            <person name="Kennedy P.G."/>
        </authorList>
    </citation>
    <scope>NUCLEOTIDE SEQUENCE</scope>
    <source>
        <strain evidence="1">MN1</strain>
    </source>
</reference>